<dbReference type="Proteomes" id="UP000077355">
    <property type="component" value="Unassembled WGS sequence"/>
</dbReference>
<dbReference type="RefSeq" id="WP_157091289.1">
    <property type="nucleotide sequence ID" value="NZ_CP043611.1"/>
</dbReference>
<proteinExistence type="predicted"/>
<accession>A0A168R1R7</accession>
<sequence length="68" mass="7833">MEAEQLMANVRIKVTLRYRICRRLLLCLMKCDIIGVDKGIAIHKKLLDRSMSFKVGDIEWQAVQGKEG</sequence>
<protein>
    <submittedName>
        <fullName evidence="1">Uncharacterized protein</fullName>
    </submittedName>
</protein>
<organism evidence="1 2">
    <name type="scientific">Paenibacillus antarcticus</name>
    <dbReference type="NCBI Taxonomy" id="253703"/>
    <lineage>
        <taxon>Bacteria</taxon>
        <taxon>Bacillati</taxon>
        <taxon>Bacillota</taxon>
        <taxon>Bacilli</taxon>
        <taxon>Bacillales</taxon>
        <taxon>Paenibacillaceae</taxon>
        <taxon>Paenibacillus</taxon>
    </lineage>
</organism>
<keyword evidence="2" id="KW-1185">Reference proteome</keyword>
<gene>
    <name evidence="1" type="ORF">PBAT_02245</name>
</gene>
<dbReference type="EMBL" id="LVJI01000001">
    <property type="protein sequence ID" value="OAB48474.1"/>
    <property type="molecule type" value="Genomic_DNA"/>
</dbReference>
<reference evidence="1 2" key="1">
    <citation type="submission" date="2016-03" db="EMBL/GenBank/DDBJ databases">
        <title>Draft genome sequence of Paenibacillus antarcticus CECT 5836.</title>
        <authorList>
            <person name="Shin S.-K."/>
            <person name="Yi H."/>
        </authorList>
    </citation>
    <scope>NUCLEOTIDE SEQUENCE [LARGE SCALE GENOMIC DNA]</scope>
    <source>
        <strain evidence="1 2">CECT 5836</strain>
    </source>
</reference>
<dbReference type="AlphaFoldDB" id="A0A168R1R7"/>
<evidence type="ECO:0000313" key="2">
    <source>
        <dbReference type="Proteomes" id="UP000077355"/>
    </source>
</evidence>
<comment type="caution">
    <text evidence="1">The sequence shown here is derived from an EMBL/GenBank/DDBJ whole genome shotgun (WGS) entry which is preliminary data.</text>
</comment>
<name>A0A168R1R7_9BACL</name>
<evidence type="ECO:0000313" key="1">
    <source>
        <dbReference type="EMBL" id="OAB48474.1"/>
    </source>
</evidence>